<evidence type="ECO:0000256" key="1">
    <source>
        <dbReference type="SAM" id="MobiDB-lite"/>
    </source>
</evidence>
<evidence type="ECO:0000313" key="3">
    <source>
        <dbReference type="Proteomes" id="UP000014071"/>
    </source>
</evidence>
<dbReference type="RefSeq" id="XP_012191732.1">
    <property type="nucleotide sequence ID" value="XM_012336342.1"/>
</dbReference>
<dbReference type="Proteomes" id="UP000014071">
    <property type="component" value="Unassembled WGS sequence"/>
</dbReference>
<protein>
    <submittedName>
        <fullName evidence="2">Expressed protein</fullName>
    </submittedName>
</protein>
<organism evidence="2 3">
    <name type="scientific">Pseudozyma hubeiensis (strain SY62)</name>
    <name type="common">Yeast</name>
    <dbReference type="NCBI Taxonomy" id="1305764"/>
    <lineage>
        <taxon>Eukaryota</taxon>
        <taxon>Fungi</taxon>
        <taxon>Dikarya</taxon>
        <taxon>Basidiomycota</taxon>
        <taxon>Ustilaginomycotina</taxon>
        <taxon>Ustilaginomycetes</taxon>
        <taxon>Ustilaginales</taxon>
        <taxon>Ustilaginaceae</taxon>
        <taxon>Pseudozyma</taxon>
    </lineage>
</organism>
<proteinExistence type="predicted"/>
<keyword evidence="3" id="KW-1185">Reference proteome</keyword>
<evidence type="ECO:0000313" key="2">
    <source>
        <dbReference type="EMBL" id="GAC98145.1"/>
    </source>
</evidence>
<dbReference type="EMBL" id="DF238815">
    <property type="protein sequence ID" value="GAC98145.1"/>
    <property type="molecule type" value="Genomic_DNA"/>
</dbReference>
<feature type="region of interest" description="Disordered" evidence="1">
    <location>
        <begin position="1"/>
        <end position="26"/>
    </location>
</feature>
<name>R9PJ45_PSEHS</name>
<dbReference type="AlphaFoldDB" id="R9PJ45"/>
<accession>R9PJ45</accession>
<dbReference type="GeneID" id="24111011"/>
<sequence>MSGIEPRPWNGTASGPAKRKSFGPIASVGGAKFQSTTVSLPKAGAALSKKPPCSEASRQNYHRPVQFHALSTLWKESERGLLTPMAWSKASARLRCTFRSSR</sequence>
<gene>
    <name evidence="2" type="ORF">PHSY_005734</name>
</gene>
<reference evidence="3" key="1">
    <citation type="journal article" date="2013" name="Genome Announc.">
        <title>Draft genome sequence of the basidiomycetous yeast-like fungus Pseudozyma hubeiensis SY62, which produces an abundant amount of the biosurfactant mannosylerythritol lipids.</title>
        <authorList>
            <person name="Konishi M."/>
            <person name="Hatada Y."/>
            <person name="Horiuchi J."/>
        </authorList>
    </citation>
    <scope>NUCLEOTIDE SEQUENCE [LARGE SCALE GENOMIC DNA]</scope>
    <source>
        <strain evidence="3">SY62</strain>
    </source>
</reference>
<dbReference type="HOGENOM" id="CLU_2278684_0_0_1"/>